<dbReference type="RefSeq" id="WP_256609800.1">
    <property type="nucleotide sequence ID" value="NZ_JANIBM010000004.1"/>
</dbReference>
<comment type="caution">
    <text evidence="4">The sequence shown here is derived from an EMBL/GenBank/DDBJ whole genome shotgun (WGS) entry which is preliminary data.</text>
</comment>
<dbReference type="GO" id="GO:0016740">
    <property type="term" value="F:transferase activity"/>
    <property type="evidence" value="ECO:0007669"/>
    <property type="project" value="UniProtKB-KW"/>
</dbReference>
<evidence type="ECO:0000313" key="5">
    <source>
        <dbReference type="Proteomes" id="UP001524569"/>
    </source>
</evidence>
<dbReference type="EMBL" id="JANIBM010000004">
    <property type="protein sequence ID" value="MCQ8180431.1"/>
    <property type="molecule type" value="Genomic_DNA"/>
</dbReference>
<dbReference type="Gene3D" id="3.90.470.20">
    <property type="entry name" value="4'-phosphopantetheinyl transferase domain"/>
    <property type="match status" value="2"/>
</dbReference>
<dbReference type="InterPro" id="IPR008278">
    <property type="entry name" value="4-PPantetheinyl_Trfase_dom"/>
</dbReference>
<dbReference type="Pfam" id="PF01648">
    <property type="entry name" value="ACPS"/>
    <property type="match status" value="1"/>
</dbReference>
<keyword evidence="5" id="KW-1185">Reference proteome</keyword>
<feature type="domain" description="4'-phosphopantetheinyl transferase" evidence="3">
    <location>
        <begin position="81"/>
        <end position="184"/>
    </location>
</feature>
<name>A0ABT1UEI4_9GAMM</name>
<keyword evidence="2 4" id="KW-0808">Transferase</keyword>
<organism evidence="4 5">
    <name type="scientific">Methylomonas aurea</name>
    <dbReference type="NCBI Taxonomy" id="2952224"/>
    <lineage>
        <taxon>Bacteria</taxon>
        <taxon>Pseudomonadati</taxon>
        <taxon>Pseudomonadota</taxon>
        <taxon>Gammaproteobacteria</taxon>
        <taxon>Methylococcales</taxon>
        <taxon>Methylococcaceae</taxon>
        <taxon>Methylomonas</taxon>
    </lineage>
</organism>
<accession>A0ABT1UEI4</accession>
<dbReference type="InterPro" id="IPR050559">
    <property type="entry name" value="P-Pant_transferase_sf"/>
</dbReference>
<evidence type="ECO:0000259" key="3">
    <source>
        <dbReference type="Pfam" id="PF01648"/>
    </source>
</evidence>
<proteinExistence type="inferred from homology"/>
<reference evidence="4 5" key="1">
    <citation type="submission" date="2022-07" db="EMBL/GenBank/DDBJ databases">
        <title>Methylomonas rivi sp. nov., Methylomonas rosea sp. nov., Methylomonas aureus sp. nov. and Methylomonas subterranea sp. nov., four novel methanotrophs isolated from a freshwater creek and the deep terrestrial subsurface.</title>
        <authorList>
            <person name="Abin C."/>
            <person name="Sankaranarayanan K."/>
            <person name="Garner C."/>
            <person name="Sindelar R."/>
            <person name="Kotary K."/>
            <person name="Garner R."/>
            <person name="Barclay S."/>
            <person name="Lawson P."/>
            <person name="Krumholz L."/>
        </authorList>
    </citation>
    <scope>NUCLEOTIDE SEQUENCE [LARGE SCALE GENOMIC DNA]</scope>
    <source>
        <strain evidence="4 5">SURF-1</strain>
    </source>
</reference>
<dbReference type="Proteomes" id="UP001524569">
    <property type="component" value="Unassembled WGS sequence"/>
</dbReference>
<dbReference type="PANTHER" id="PTHR12215">
    <property type="entry name" value="PHOSPHOPANTETHEINE TRANSFERASE"/>
    <property type="match status" value="1"/>
</dbReference>
<gene>
    <name evidence="4" type="ORF">NP603_04865</name>
</gene>
<dbReference type="PANTHER" id="PTHR12215:SF10">
    <property type="entry name" value="L-AMINOADIPATE-SEMIALDEHYDE DEHYDROGENASE-PHOSPHOPANTETHEINYL TRANSFERASE"/>
    <property type="match status" value="1"/>
</dbReference>
<dbReference type="InterPro" id="IPR037143">
    <property type="entry name" value="4-PPantetheinyl_Trfase_dom_sf"/>
</dbReference>
<evidence type="ECO:0000313" key="4">
    <source>
        <dbReference type="EMBL" id="MCQ8180431.1"/>
    </source>
</evidence>
<protein>
    <submittedName>
        <fullName evidence="4">4'-phosphopantetheinyl transferase superfamily protein</fullName>
    </submittedName>
</protein>
<dbReference type="SUPFAM" id="SSF56214">
    <property type="entry name" value="4'-phosphopantetheinyl transferase"/>
    <property type="match status" value="2"/>
</dbReference>
<evidence type="ECO:0000256" key="1">
    <source>
        <dbReference type="ARBA" id="ARBA00010990"/>
    </source>
</evidence>
<evidence type="ECO:0000256" key="2">
    <source>
        <dbReference type="ARBA" id="ARBA00022679"/>
    </source>
</evidence>
<sequence length="202" mass="22359">MSDQERQRSETYKCPERRQRFVVVQSLLRRTLAGYLDVEPQELVFELGEYGKPALVGATLYFNISHSGDHLLIAVSDLGELGVDVEKVRSGRNLHALAGRCFSAREYWEWVALPADQQLPAFYRLWVKKEAFVKAVGRGIAAGLELCEFAVEPGGQIAAIPIEFGVAGDWTVAELPLADVAAALVVPNKPYVLSCRKLELEA</sequence>
<comment type="similarity">
    <text evidence="1">Belongs to the P-Pant transferase superfamily. Gsp/Sfp/HetI/AcpT family.</text>
</comment>